<accession>A0A1F6FHM0</accession>
<evidence type="ECO:0000313" key="1">
    <source>
        <dbReference type="EMBL" id="OGG85353.1"/>
    </source>
</evidence>
<dbReference type="AlphaFoldDB" id="A0A1F6FHM0"/>
<dbReference type="InterPro" id="IPR029063">
    <property type="entry name" value="SAM-dependent_MTases_sf"/>
</dbReference>
<comment type="caution">
    <text evidence="1">The sequence shown here is derived from an EMBL/GenBank/DDBJ whole genome shotgun (WGS) entry which is preliminary data.</text>
</comment>
<proteinExistence type="predicted"/>
<reference evidence="1 2" key="1">
    <citation type="journal article" date="2016" name="Nat. Commun.">
        <title>Thousands of microbial genomes shed light on interconnected biogeochemical processes in an aquifer system.</title>
        <authorList>
            <person name="Anantharaman K."/>
            <person name="Brown C.T."/>
            <person name="Hug L.A."/>
            <person name="Sharon I."/>
            <person name="Castelle C.J."/>
            <person name="Probst A.J."/>
            <person name="Thomas B.C."/>
            <person name="Singh A."/>
            <person name="Wilkins M.J."/>
            <person name="Karaoz U."/>
            <person name="Brodie E.L."/>
            <person name="Williams K.H."/>
            <person name="Hubbard S.S."/>
            <person name="Banfield J.F."/>
        </authorList>
    </citation>
    <scope>NUCLEOTIDE SEQUENCE [LARGE SCALE GENOMIC DNA]</scope>
</reference>
<gene>
    <name evidence="1" type="ORF">A3G90_04870</name>
</gene>
<name>A0A1F6FHM0_9BACT</name>
<evidence type="ECO:0008006" key="3">
    <source>
        <dbReference type="Google" id="ProtNLM"/>
    </source>
</evidence>
<organism evidence="1 2">
    <name type="scientific">Candidatus Kaiserbacteria bacterium RIFCSPLOWO2_12_FULL_45_26</name>
    <dbReference type="NCBI Taxonomy" id="1798525"/>
    <lineage>
        <taxon>Bacteria</taxon>
        <taxon>Candidatus Kaiseribacteriota</taxon>
    </lineage>
</organism>
<dbReference type="InterPro" id="IPR004951">
    <property type="entry name" value="DUF268_CAE_spp"/>
</dbReference>
<dbReference type="Pfam" id="PF03269">
    <property type="entry name" value="DUF268"/>
    <property type="match status" value="1"/>
</dbReference>
<protein>
    <recommendedName>
        <fullName evidence="3">DUF268 domain-containing protein</fullName>
    </recommendedName>
</protein>
<sequence length="249" mass="28268">MQPMLQLAKKIYKLGKNIILSPFVIYDYWSFKQLDKNPRFELGIRDFFPQIFDKTKLTGFDRHYVYHTAWAARKVAQIAPAKHVDIASSLYFPGLVSAFIPVDFYDYRPAPLHLSGLATEHADLTQLHFESNSIPSLSCLHTIEHIGLGRYGDPIDPEGDIKACAELSRVLAPGGSLLFVTPVGKKAIIQFNAHRIYTYEKVLALFPTLKLEEFSFVPEHGTDGVHEHANPIELQNETYACGLFWFKKV</sequence>
<dbReference type="STRING" id="1798525.A3G90_04870"/>
<dbReference type="Proteomes" id="UP000177325">
    <property type="component" value="Unassembled WGS sequence"/>
</dbReference>
<dbReference type="Gene3D" id="3.40.50.150">
    <property type="entry name" value="Vaccinia Virus protein VP39"/>
    <property type="match status" value="1"/>
</dbReference>
<evidence type="ECO:0000313" key="2">
    <source>
        <dbReference type="Proteomes" id="UP000177325"/>
    </source>
</evidence>
<dbReference type="EMBL" id="MFMM01000001">
    <property type="protein sequence ID" value="OGG85353.1"/>
    <property type="molecule type" value="Genomic_DNA"/>
</dbReference>
<dbReference type="SUPFAM" id="SSF53335">
    <property type="entry name" value="S-adenosyl-L-methionine-dependent methyltransferases"/>
    <property type="match status" value="1"/>
</dbReference>